<name>A0A1G6H5W3_9GAMM</name>
<dbReference type="RefSeq" id="WP_092747206.1">
    <property type="nucleotide sequence ID" value="NZ_FMYL01000003.1"/>
</dbReference>
<accession>A0A1G6H5W3</accession>
<keyword evidence="2" id="KW-1185">Reference proteome</keyword>
<evidence type="ECO:0000313" key="1">
    <source>
        <dbReference type="EMBL" id="SDB88826.1"/>
    </source>
</evidence>
<dbReference type="EMBL" id="FMYL01000003">
    <property type="protein sequence ID" value="SDB88826.1"/>
    <property type="molecule type" value="Genomic_DNA"/>
</dbReference>
<proteinExistence type="predicted"/>
<dbReference type="STRING" id="1219383.SAMN05421733_103253"/>
<sequence>MVNCIRKELCPEPFCSFIDGFTFDQNGLIVIRYSTAISQVVHFKDSLYFNIIDEGDALQQHGEDKEEDPNTEVRLKYWFYVYDDSTLIDWFNEQTNNTYKGTFKHYFIYSHNEMVEVLSRFEPEISFKESIKTESHEGGLLQ</sequence>
<dbReference type="AlphaFoldDB" id="A0A1G6H5W3"/>
<dbReference type="OrthoDB" id="9133300at2"/>
<reference evidence="2" key="1">
    <citation type="submission" date="2016-09" db="EMBL/GenBank/DDBJ databases">
        <authorList>
            <person name="Varghese N."/>
            <person name="Submissions S."/>
        </authorList>
    </citation>
    <scope>NUCLEOTIDE SEQUENCE [LARGE SCALE GENOMIC DNA]</scope>
    <source>
        <strain evidence="2">ANC 4422</strain>
    </source>
</reference>
<organism evidence="1 2">
    <name type="scientific">Acinetobacter boissieri</name>
    <dbReference type="NCBI Taxonomy" id="1219383"/>
    <lineage>
        <taxon>Bacteria</taxon>
        <taxon>Pseudomonadati</taxon>
        <taxon>Pseudomonadota</taxon>
        <taxon>Gammaproteobacteria</taxon>
        <taxon>Moraxellales</taxon>
        <taxon>Moraxellaceae</taxon>
        <taxon>Acinetobacter</taxon>
    </lineage>
</organism>
<dbReference type="Proteomes" id="UP000242501">
    <property type="component" value="Unassembled WGS sequence"/>
</dbReference>
<evidence type="ECO:0000313" key="2">
    <source>
        <dbReference type="Proteomes" id="UP000242501"/>
    </source>
</evidence>
<gene>
    <name evidence="1" type="ORF">SAMN05421733_103253</name>
</gene>
<protein>
    <submittedName>
        <fullName evidence="1">Uncharacterized protein</fullName>
    </submittedName>
</protein>